<gene>
    <name evidence="1" type="ORF">IQ236_14200</name>
</gene>
<evidence type="ECO:0000313" key="2">
    <source>
        <dbReference type="Proteomes" id="UP000640725"/>
    </source>
</evidence>
<evidence type="ECO:0000313" key="1">
    <source>
        <dbReference type="EMBL" id="MBE9144360.1"/>
    </source>
</evidence>
<organism evidence="1 2">
    <name type="scientific">Planktothrix mougeotii LEGE 06226</name>
    <dbReference type="NCBI Taxonomy" id="1828728"/>
    <lineage>
        <taxon>Bacteria</taxon>
        <taxon>Bacillati</taxon>
        <taxon>Cyanobacteriota</taxon>
        <taxon>Cyanophyceae</taxon>
        <taxon>Oscillatoriophycideae</taxon>
        <taxon>Oscillatoriales</taxon>
        <taxon>Microcoleaceae</taxon>
        <taxon>Planktothrix</taxon>
    </lineage>
</organism>
<sequence>MEPFVTAAVALGMVVGTKALEKTGEKLGETLFEESKQLLTELKQESPITVTAIKQASNQPVNYSEAISALQSAAQNNPKLRQKLEILAQLGQKNPYIQEVVTEFKSNPTMNLET</sequence>
<keyword evidence="2" id="KW-1185">Reference proteome</keyword>
<name>A0ABR9UD25_9CYAN</name>
<accession>A0ABR9UD25</accession>
<protein>
    <submittedName>
        <fullName evidence="1">Uncharacterized protein</fullName>
    </submittedName>
</protein>
<dbReference type="Proteomes" id="UP000640725">
    <property type="component" value="Unassembled WGS sequence"/>
</dbReference>
<reference evidence="1 2" key="1">
    <citation type="submission" date="2020-10" db="EMBL/GenBank/DDBJ databases">
        <authorList>
            <person name="Castelo-Branco R."/>
            <person name="Eusebio N."/>
            <person name="Adriana R."/>
            <person name="Vieira A."/>
            <person name="Brugerolle De Fraissinette N."/>
            <person name="Rezende De Castro R."/>
            <person name="Schneider M.P."/>
            <person name="Vasconcelos V."/>
            <person name="Leao P.N."/>
        </authorList>
    </citation>
    <scope>NUCLEOTIDE SEQUENCE [LARGE SCALE GENOMIC DNA]</scope>
    <source>
        <strain evidence="1 2">LEGE 06226</strain>
    </source>
</reference>
<comment type="caution">
    <text evidence="1">The sequence shown here is derived from an EMBL/GenBank/DDBJ whole genome shotgun (WGS) entry which is preliminary data.</text>
</comment>
<dbReference type="EMBL" id="JADEWU010000030">
    <property type="protein sequence ID" value="MBE9144360.1"/>
    <property type="molecule type" value="Genomic_DNA"/>
</dbReference>
<proteinExistence type="predicted"/>
<dbReference type="RefSeq" id="WP_193869859.1">
    <property type="nucleotide sequence ID" value="NZ_JADEWU010000030.1"/>
</dbReference>